<comment type="caution">
    <text evidence="4">The sequence shown here is derived from an EMBL/GenBank/DDBJ whole genome shotgun (WGS) entry which is preliminary data.</text>
</comment>
<feature type="domain" description="Inosine/uridine-preferring nucleoside hydrolase" evidence="3">
    <location>
        <begin position="16"/>
        <end position="291"/>
    </location>
</feature>
<accession>X1EQJ7</accession>
<dbReference type="InterPro" id="IPR036452">
    <property type="entry name" value="Ribo_hydro-like"/>
</dbReference>
<dbReference type="PANTHER" id="PTHR12304">
    <property type="entry name" value="INOSINE-URIDINE PREFERRING NUCLEOSIDE HYDROLASE"/>
    <property type="match status" value="1"/>
</dbReference>
<sequence>MMKQGYSVLFKKPKKIILDTDIGDDIDDAFALALAVKSPELKIIGVCIENAIDGRTKIALKLLHLVGREDIPVAKGLEVPGLVGKPPANQVSWSIDYDLTEPCKLNAVDFIISKVKESPGEITIISIGPLTNIAMALKKSPEIKGMVNEIVVMGGPFYIGYGIKIEQKPGSDYNLGCDPKASKSIFTSGIPILSVGLQVTAHLKLWKENRDRIRNANTSLTNALCELYHLWGREVPTLYDPLAVAVTVDQTFVDKSSVYVEIGDNGDTWVVEGLSPNVDVCTFVDKNRFMDFFMNRILS</sequence>
<keyword evidence="1" id="KW-0378">Hydrolase</keyword>
<name>X1EQJ7_9ZZZZ</name>
<proteinExistence type="predicted"/>
<organism evidence="4">
    <name type="scientific">marine sediment metagenome</name>
    <dbReference type="NCBI Taxonomy" id="412755"/>
    <lineage>
        <taxon>unclassified sequences</taxon>
        <taxon>metagenomes</taxon>
        <taxon>ecological metagenomes</taxon>
    </lineage>
</organism>
<evidence type="ECO:0000256" key="2">
    <source>
        <dbReference type="ARBA" id="ARBA00023295"/>
    </source>
</evidence>
<dbReference type="Pfam" id="PF01156">
    <property type="entry name" value="IU_nuc_hydro"/>
    <property type="match status" value="1"/>
</dbReference>
<dbReference type="SUPFAM" id="SSF53590">
    <property type="entry name" value="Nucleoside hydrolase"/>
    <property type="match status" value="1"/>
</dbReference>
<dbReference type="PANTHER" id="PTHR12304:SF4">
    <property type="entry name" value="URIDINE NUCLEOSIDASE"/>
    <property type="match status" value="1"/>
</dbReference>
<dbReference type="Gene3D" id="3.90.245.10">
    <property type="entry name" value="Ribonucleoside hydrolase-like"/>
    <property type="match status" value="1"/>
</dbReference>
<keyword evidence="2" id="KW-0326">Glycosidase</keyword>
<gene>
    <name evidence="4" type="ORF">S03H2_01130</name>
</gene>
<dbReference type="EMBL" id="BARU01000306">
    <property type="protein sequence ID" value="GAH19389.1"/>
    <property type="molecule type" value="Genomic_DNA"/>
</dbReference>
<dbReference type="GO" id="GO:0008477">
    <property type="term" value="F:purine nucleosidase activity"/>
    <property type="evidence" value="ECO:0007669"/>
    <property type="project" value="TreeGrafter"/>
</dbReference>
<dbReference type="AlphaFoldDB" id="X1EQJ7"/>
<dbReference type="InterPro" id="IPR001910">
    <property type="entry name" value="Inosine/uridine_hydrolase_dom"/>
</dbReference>
<evidence type="ECO:0000313" key="4">
    <source>
        <dbReference type="EMBL" id="GAH19389.1"/>
    </source>
</evidence>
<protein>
    <recommendedName>
        <fullName evidence="3">Inosine/uridine-preferring nucleoside hydrolase domain-containing protein</fullName>
    </recommendedName>
</protein>
<evidence type="ECO:0000259" key="3">
    <source>
        <dbReference type="Pfam" id="PF01156"/>
    </source>
</evidence>
<dbReference type="GO" id="GO:0006152">
    <property type="term" value="P:purine nucleoside catabolic process"/>
    <property type="evidence" value="ECO:0007669"/>
    <property type="project" value="TreeGrafter"/>
</dbReference>
<dbReference type="GO" id="GO:0005829">
    <property type="term" value="C:cytosol"/>
    <property type="evidence" value="ECO:0007669"/>
    <property type="project" value="TreeGrafter"/>
</dbReference>
<dbReference type="InterPro" id="IPR023186">
    <property type="entry name" value="IUNH"/>
</dbReference>
<evidence type="ECO:0000256" key="1">
    <source>
        <dbReference type="ARBA" id="ARBA00022801"/>
    </source>
</evidence>
<reference evidence="4" key="1">
    <citation type="journal article" date="2014" name="Front. Microbiol.">
        <title>High frequency of phylogenetically diverse reductive dehalogenase-homologous genes in deep subseafloor sedimentary metagenomes.</title>
        <authorList>
            <person name="Kawai M."/>
            <person name="Futagami T."/>
            <person name="Toyoda A."/>
            <person name="Takaki Y."/>
            <person name="Nishi S."/>
            <person name="Hori S."/>
            <person name="Arai W."/>
            <person name="Tsubouchi T."/>
            <person name="Morono Y."/>
            <person name="Uchiyama I."/>
            <person name="Ito T."/>
            <person name="Fujiyama A."/>
            <person name="Inagaki F."/>
            <person name="Takami H."/>
        </authorList>
    </citation>
    <scope>NUCLEOTIDE SEQUENCE</scope>
    <source>
        <strain evidence="4">Expedition CK06-06</strain>
    </source>
</reference>